<reference evidence="11 12" key="1">
    <citation type="journal article" date="2016" name="Front. Microbiol.">
        <title>Single-Cell (Meta-)Genomics of a Dimorphic Candidatus Thiomargarita nelsonii Reveals Genomic Plasticity.</title>
        <authorList>
            <person name="Flood B.E."/>
            <person name="Fliss P."/>
            <person name="Jones D.S."/>
            <person name="Dick G.J."/>
            <person name="Jain S."/>
            <person name="Kaster A.K."/>
            <person name="Winkel M."/>
            <person name="Mussmann M."/>
            <person name="Bailey J."/>
        </authorList>
    </citation>
    <scope>NUCLEOTIDE SEQUENCE [LARGE SCALE GENOMIC DNA]</scope>
    <source>
        <strain evidence="11">Hydrate Ridge</strain>
    </source>
</reference>
<dbReference type="Pfam" id="PF18967">
    <property type="entry name" value="PycTM"/>
    <property type="match status" value="1"/>
</dbReference>
<feature type="region of interest" description="Disordered" evidence="8">
    <location>
        <begin position="1"/>
        <end position="58"/>
    </location>
</feature>
<keyword evidence="6" id="KW-0051">Antiviral defense</keyword>
<keyword evidence="2" id="KW-1003">Cell membrane</keyword>
<gene>
    <name evidence="11" type="ORF">PN36_34695</name>
</gene>
<evidence type="ECO:0000256" key="6">
    <source>
        <dbReference type="ARBA" id="ARBA00023118"/>
    </source>
</evidence>
<dbReference type="AlphaFoldDB" id="A0A0A6P330"/>
<evidence type="ECO:0000256" key="4">
    <source>
        <dbReference type="ARBA" id="ARBA00022741"/>
    </source>
</evidence>
<keyword evidence="3 9" id="KW-0812">Transmembrane</keyword>
<feature type="compositionally biased region" description="Basic residues" evidence="8">
    <location>
        <begin position="39"/>
        <end position="49"/>
    </location>
</feature>
<comment type="subcellular location">
    <subcellularLocation>
        <location evidence="1">Cell membrane</location>
    </subcellularLocation>
</comment>
<evidence type="ECO:0000313" key="11">
    <source>
        <dbReference type="EMBL" id="KHD04827.1"/>
    </source>
</evidence>
<evidence type="ECO:0000256" key="2">
    <source>
        <dbReference type="ARBA" id="ARBA00022475"/>
    </source>
</evidence>
<evidence type="ECO:0000256" key="7">
    <source>
        <dbReference type="ARBA" id="ARBA00023136"/>
    </source>
</evidence>
<keyword evidence="5 9" id="KW-1133">Transmembrane helix</keyword>
<evidence type="ECO:0000256" key="3">
    <source>
        <dbReference type="ARBA" id="ARBA00022692"/>
    </source>
</evidence>
<protein>
    <recommendedName>
        <fullName evidence="10">Pycsar effector protein domain-containing protein</fullName>
    </recommendedName>
</protein>
<proteinExistence type="predicted"/>
<evidence type="ECO:0000256" key="5">
    <source>
        <dbReference type="ARBA" id="ARBA00022989"/>
    </source>
</evidence>
<evidence type="ECO:0000256" key="8">
    <source>
        <dbReference type="SAM" id="MobiDB-lite"/>
    </source>
</evidence>
<keyword evidence="12" id="KW-1185">Reference proteome</keyword>
<evidence type="ECO:0000313" key="12">
    <source>
        <dbReference type="Proteomes" id="UP000030428"/>
    </source>
</evidence>
<evidence type="ECO:0000256" key="9">
    <source>
        <dbReference type="SAM" id="Phobius"/>
    </source>
</evidence>
<evidence type="ECO:0000256" key="1">
    <source>
        <dbReference type="ARBA" id="ARBA00004236"/>
    </source>
</evidence>
<comment type="caution">
    <text evidence="11">The sequence shown here is derived from an EMBL/GenBank/DDBJ whole genome shotgun (WGS) entry which is preliminary data.</text>
</comment>
<dbReference type="InterPro" id="IPR043760">
    <property type="entry name" value="PycTM_dom"/>
</dbReference>
<accession>A0A0A6P330</accession>
<sequence>MHNENTDNAKLLAPDGENSLDRHEKPSADDVVQHEKTKTNKKPKKRSQHKKEDRKDGKIVGSAKGIETMFRNAYRAELDLIALAAMKANIMISLNGFIVSALMISGGFIYASSPLFLAPATMFLFTSAASIYFALLAASPEMIGMHTGVINWFRDVIKRKATIGDFKAYVKPDNRFINGESNLLIYEDRVKLSKEDYWKLMRELLNDQEDVYAKMSDQLYWLGLMASKKFRMLRASYNIFRWGLILSVLVFIGIKSIMFLMPVTDDAIIHLRNMGISQFEDIYEPSAVQQLQDGRLLIVEDEPSRALSIVEFRQDGSLSEDASLDNRLLRSFHRKLNDLEGLAMSADGYVYAITSHSRTKKGKRKQEREQLLRFKIRGHDLIESDVYVGLTEQLKKSGVLENALKNSVNKNVSLQAINIEAFNFDKEGEKLLLGFREPLIDGKSMIVVVENTVGIFKRGEQPKFSEDVILLNLHGGGIRSLDYDPVLDVYLMVNEARGEDGKNHSQLWSWTGEIDEEPKRIELPSMISLKNVESIAPLVINGESRLLIVSDDGNVKKKRPAKYILLEYDQLSSE</sequence>
<dbReference type="GO" id="GO:0005886">
    <property type="term" value="C:plasma membrane"/>
    <property type="evidence" value="ECO:0007669"/>
    <property type="project" value="UniProtKB-SubCell"/>
</dbReference>
<name>A0A0A6P330_9GAMM</name>
<feature type="compositionally biased region" description="Basic and acidic residues" evidence="8">
    <location>
        <begin position="19"/>
        <end position="38"/>
    </location>
</feature>
<keyword evidence="7 9" id="KW-0472">Membrane</keyword>
<feature type="transmembrane region" description="Helical" evidence="9">
    <location>
        <begin position="239"/>
        <end position="261"/>
    </location>
</feature>
<evidence type="ECO:0000259" key="10">
    <source>
        <dbReference type="Pfam" id="PF18967"/>
    </source>
</evidence>
<feature type="domain" description="Pycsar effector protein" evidence="10">
    <location>
        <begin position="79"/>
        <end position="252"/>
    </location>
</feature>
<keyword evidence="4" id="KW-0547">Nucleotide-binding</keyword>
<feature type="transmembrane region" description="Helical" evidence="9">
    <location>
        <begin position="90"/>
        <end position="110"/>
    </location>
</feature>
<dbReference type="EMBL" id="JSZA02000392">
    <property type="protein sequence ID" value="KHD04827.1"/>
    <property type="molecule type" value="Genomic_DNA"/>
</dbReference>
<organism evidence="11 12">
    <name type="scientific">Candidatus Thiomargarita nelsonii</name>
    <dbReference type="NCBI Taxonomy" id="1003181"/>
    <lineage>
        <taxon>Bacteria</taxon>
        <taxon>Pseudomonadati</taxon>
        <taxon>Pseudomonadota</taxon>
        <taxon>Gammaproteobacteria</taxon>
        <taxon>Thiotrichales</taxon>
        <taxon>Thiotrichaceae</taxon>
        <taxon>Thiomargarita</taxon>
    </lineage>
</organism>
<dbReference type="GO" id="GO:0051607">
    <property type="term" value="P:defense response to virus"/>
    <property type="evidence" value="ECO:0007669"/>
    <property type="project" value="UniProtKB-KW"/>
</dbReference>
<dbReference type="GO" id="GO:0000166">
    <property type="term" value="F:nucleotide binding"/>
    <property type="evidence" value="ECO:0007669"/>
    <property type="project" value="UniProtKB-KW"/>
</dbReference>
<dbReference type="Proteomes" id="UP000030428">
    <property type="component" value="Unassembled WGS sequence"/>
</dbReference>